<evidence type="ECO:0000256" key="1">
    <source>
        <dbReference type="SAM" id="Phobius"/>
    </source>
</evidence>
<dbReference type="RefSeq" id="YP_009042273.1">
    <property type="nucleotide sequence ID" value="NC_024354.1"/>
</dbReference>
<dbReference type="KEGG" id="vg:19686787"/>
<keyword evidence="3" id="KW-1185">Reference proteome</keyword>
<accession>A0A060AG52</accession>
<keyword evidence="1" id="KW-0812">Transmembrane</keyword>
<evidence type="ECO:0000313" key="2">
    <source>
        <dbReference type="EMBL" id="AIA64566.1"/>
    </source>
</evidence>
<evidence type="ECO:0000313" key="3">
    <source>
        <dbReference type="Proteomes" id="UP000026984"/>
    </source>
</evidence>
<protein>
    <submittedName>
        <fullName evidence="2">Uncharacterized protein</fullName>
    </submittedName>
</protein>
<proteinExistence type="predicted"/>
<gene>
    <name evidence="2" type="ORF">CR8_036</name>
</gene>
<organism evidence="2 3">
    <name type="scientific">Cronobacter phage CR8</name>
    <dbReference type="NCBI Taxonomy" id="1327934"/>
    <lineage>
        <taxon>Viruses</taxon>
        <taxon>Duplodnaviria</taxon>
        <taxon>Heunggongvirae</taxon>
        <taxon>Uroviricota</taxon>
        <taxon>Caudoviricetes</taxon>
        <taxon>Vequintavirinae</taxon>
        <taxon>Certrevirus</taxon>
        <taxon>Certrevirus CR8</taxon>
    </lineage>
</organism>
<reference evidence="2 3" key="1">
    <citation type="submission" date="2013-04" db="EMBL/GenBank/DDBJ databases">
        <title>Complete Genome Sequence of Cronobacter sakazakii Bacteriophage CR8.</title>
        <authorList>
            <person name="Kim Y."/>
            <person name="Shin H."/>
            <person name="Ryu S."/>
        </authorList>
    </citation>
    <scope>NUCLEOTIDE SEQUENCE [LARGE SCALE GENOMIC DNA]</scope>
</reference>
<feature type="transmembrane region" description="Helical" evidence="1">
    <location>
        <begin position="6"/>
        <end position="29"/>
    </location>
</feature>
<dbReference type="GeneID" id="19686787"/>
<dbReference type="EMBL" id="KC954774">
    <property type="protein sequence ID" value="AIA64566.1"/>
    <property type="molecule type" value="Genomic_DNA"/>
</dbReference>
<keyword evidence="1" id="KW-0472">Membrane</keyword>
<feature type="transmembrane region" description="Helical" evidence="1">
    <location>
        <begin position="36"/>
        <end position="60"/>
    </location>
</feature>
<name>A0A060AG52_9CAUD</name>
<dbReference type="Proteomes" id="UP000026984">
    <property type="component" value="Segment"/>
</dbReference>
<keyword evidence="1" id="KW-1133">Transmembrane helix</keyword>
<sequence length="61" mass="6457">MNKLLAGLGLGWLAIVIASIVAWITHVVVCIKTASWLFLIAGAIFAPVGVIHGVGVWFGVW</sequence>